<dbReference type="Pfam" id="PF18758">
    <property type="entry name" value="KDZ"/>
    <property type="match status" value="1"/>
</dbReference>
<name>A0A4P9YA89_ROZAC</name>
<organism evidence="1 2">
    <name type="scientific">Rozella allomycis (strain CSF55)</name>
    <dbReference type="NCBI Taxonomy" id="988480"/>
    <lineage>
        <taxon>Eukaryota</taxon>
        <taxon>Fungi</taxon>
        <taxon>Fungi incertae sedis</taxon>
        <taxon>Cryptomycota</taxon>
        <taxon>Cryptomycota incertae sedis</taxon>
        <taxon>Rozella</taxon>
    </lineage>
</organism>
<gene>
    <name evidence="1" type="ORF">ROZALSC1DRAFT_26020</name>
</gene>
<accession>A0A4P9YA89</accession>
<proteinExistence type="predicted"/>
<dbReference type="InterPro" id="IPR040521">
    <property type="entry name" value="KDZ"/>
</dbReference>
<dbReference type="AlphaFoldDB" id="A0A4P9YA89"/>
<dbReference type="EMBL" id="ML007638">
    <property type="protein sequence ID" value="RKP15814.1"/>
    <property type="molecule type" value="Genomic_DNA"/>
</dbReference>
<protein>
    <submittedName>
        <fullName evidence="1">Uncharacterized protein</fullName>
    </submittedName>
</protein>
<evidence type="ECO:0000313" key="1">
    <source>
        <dbReference type="EMBL" id="RKP15814.1"/>
    </source>
</evidence>
<sequence>MIQPDSNDYSQRLREERNNWQNVQEQAIRELVDSNTCSGHVCGVTNFNENSEVRCTTCVDHPKFCRLHGEKHCHVDISCMVIDTKQEPCGTAGGDILLVGLGFWKWIPSCCIADLFKNNPICDVSGIFGSICFHGFPFRFHNIERGEGLKYAVSLLTSLKYKFKQSPIVVGYDIACKLQETLKKNKLHHLLPSIAFILPMIIRRPVRSSSHQIGFLD</sequence>
<evidence type="ECO:0000313" key="2">
    <source>
        <dbReference type="Proteomes" id="UP000281549"/>
    </source>
</evidence>
<dbReference type="Proteomes" id="UP000281549">
    <property type="component" value="Unassembled WGS sequence"/>
</dbReference>
<reference evidence="2" key="1">
    <citation type="journal article" date="2018" name="Nat. Microbiol.">
        <title>Leveraging single-cell genomics to expand the fungal tree of life.</title>
        <authorList>
            <person name="Ahrendt S.R."/>
            <person name="Quandt C.A."/>
            <person name="Ciobanu D."/>
            <person name="Clum A."/>
            <person name="Salamov A."/>
            <person name="Andreopoulos B."/>
            <person name="Cheng J.F."/>
            <person name="Woyke T."/>
            <person name="Pelin A."/>
            <person name="Henrissat B."/>
            <person name="Reynolds N.K."/>
            <person name="Benny G.L."/>
            <person name="Smith M.E."/>
            <person name="James T.Y."/>
            <person name="Grigoriev I.V."/>
        </authorList>
    </citation>
    <scope>NUCLEOTIDE SEQUENCE [LARGE SCALE GENOMIC DNA]</scope>
    <source>
        <strain evidence="2">CSF55</strain>
    </source>
</reference>